<name>A0AAE1BG54_9GAST</name>
<evidence type="ECO:0000313" key="2">
    <source>
        <dbReference type="Proteomes" id="UP001283361"/>
    </source>
</evidence>
<reference evidence="1" key="1">
    <citation type="journal article" date="2023" name="G3 (Bethesda)">
        <title>A reference genome for the long-term kleptoplast-retaining sea slug Elysia crispata morphotype clarki.</title>
        <authorList>
            <person name="Eastman K.E."/>
            <person name="Pendleton A.L."/>
            <person name="Shaikh M.A."/>
            <person name="Suttiyut T."/>
            <person name="Ogas R."/>
            <person name="Tomko P."/>
            <person name="Gavelis G."/>
            <person name="Widhalm J.R."/>
            <person name="Wisecaver J.H."/>
        </authorList>
    </citation>
    <scope>NUCLEOTIDE SEQUENCE</scope>
    <source>
        <strain evidence="1">ECLA1</strain>
    </source>
</reference>
<dbReference type="Proteomes" id="UP001283361">
    <property type="component" value="Unassembled WGS sequence"/>
</dbReference>
<proteinExistence type="predicted"/>
<accession>A0AAE1BG54</accession>
<sequence length="116" mass="12806">MVARDDSQLAVSTETGFISRGRLAQFKPCLSGGRGPGLMIWNRLSETSTGLTVWRYEVRILAIWWWARISSTQSYPPSPLRLKSADSSPLNAPVAAKNANHLRAVITAFFNKNNSA</sequence>
<organism evidence="1 2">
    <name type="scientific">Elysia crispata</name>
    <name type="common">lettuce slug</name>
    <dbReference type="NCBI Taxonomy" id="231223"/>
    <lineage>
        <taxon>Eukaryota</taxon>
        <taxon>Metazoa</taxon>
        <taxon>Spiralia</taxon>
        <taxon>Lophotrochozoa</taxon>
        <taxon>Mollusca</taxon>
        <taxon>Gastropoda</taxon>
        <taxon>Heterobranchia</taxon>
        <taxon>Euthyneura</taxon>
        <taxon>Panpulmonata</taxon>
        <taxon>Sacoglossa</taxon>
        <taxon>Placobranchoidea</taxon>
        <taxon>Plakobranchidae</taxon>
        <taxon>Elysia</taxon>
    </lineage>
</organism>
<protein>
    <submittedName>
        <fullName evidence="1">Uncharacterized protein</fullName>
    </submittedName>
</protein>
<evidence type="ECO:0000313" key="1">
    <source>
        <dbReference type="EMBL" id="KAK3804222.1"/>
    </source>
</evidence>
<dbReference type="AlphaFoldDB" id="A0AAE1BG54"/>
<dbReference type="EMBL" id="JAWDGP010000029">
    <property type="protein sequence ID" value="KAK3804222.1"/>
    <property type="molecule type" value="Genomic_DNA"/>
</dbReference>
<gene>
    <name evidence="1" type="ORF">RRG08_040731</name>
</gene>
<comment type="caution">
    <text evidence="1">The sequence shown here is derived from an EMBL/GenBank/DDBJ whole genome shotgun (WGS) entry which is preliminary data.</text>
</comment>
<keyword evidence="2" id="KW-1185">Reference proteome</keyword>